<keyword evidence="4" id="KW-1185">Reference proteome</keyword>
<gene>
    <name evidence="5" type="primary">LOC111010564</name>
</gene>
<dbReference type="Pfam" id="PF21889">
    <property type="entry name" value="TPR1-like_2nd"/>
    <property type="match status" value="1"/>
</dbReference>
<evidence type="ECO:0000256" key="1">
    <source>
        <dbReference type="ARBA" id="ARBA00022574"/>
    </source>
</evidence>
<dbReference type="OrthoDB" id="1602884at2759"/>
<dbReference type="InterPro" id="IPR027728">
    <property type="entry name" value="Topless_fam"/>
</dbReference>
<protein>
    <submittedName>
        <fullName evidence="5">Protein TPR1-like isoform X1</fullName>
    </submittedName>
</protein>
<dbReference type="InterPro" id="IPR006595">
    <property type="entry name" value="CTLH_C"/>
</dbReference>
<dbReference type="GO" id="GO:0006355">
    <property type="term" value="P:regulation of DNA-templated transcription"/>
    <property type="evidence" value="ECO:0007669"/>
    <property type="project" value="InterPro"/>
</dbReference>
<dbReference type="GeneID" id="111010564"/>
<evidence type="ECO:0000259" key="3">
    <source>
        <dbReference type="PROSITE" id="PS50897"/>
    </source>
</evidence>
<dbReference type="InterPro" id="IPR006594">
    <property type="entry name" value="LisH"/>
</dbReference>
<dbReference type="AlphaFoldDB" id="A0A6J1CER1"/>
<dbReference type="PANTHER" id="PTHR44083:SF30">
    <property type="entry name" value="TOPLESS-LIKE PROTEIN"/>
    <property type="match status" value="1"/>
</dbReference>
<keyword evidence="1" id="KW-0853">WD repeat</keyword>
<feature type="domain" description="CTLH" evidence="3">
    <location>
        <begin position="36"/>
        <end position="93"/>
    </location>
</feature>
<evidence type="ECO:0000256" key="2">
    <source>
        <dbReference type="ARBA" id="ARBA00022737"/>
    </source>
</evidence>
<dbReference type="PROSITE" id="PS50897">
    <property type="entry name" value="CTLH"/>
    <property type="match status" value="1"/>
</dbReference>
<reference evidence="5" key="1">
    <citation type="submission" date="2025-08" db="UniProtKB">
        <authorList>
            <consortium name="RefSeq"/>
        </authorList>
    </citation>
    <scope>IDENTIFICATION</scope>
    <source>
        <strain evidence="5">OHB3-1</strain>
    </source>
</reference>
<keyword evidence="2" id="KW-0677">Repeat</keyword>
<name>A0A6J1CER1_MOMCH</name>
<dbReference type="RefSeq" id="XP_022139717.1">
    <property type="nucleotide sequence ID" value="XM_022284025.1"/>
</dbReference>
<dbReference type="PROSITE" id="PS50896">
    <property type="entry name" value="LISH"/>
    <property type="match status" value="1"/>
</dbReference>
<proteinExistence type="predicted"/>
<dbReference type="InterPro" id="IPR054080">
    <property type="entry name" value="TPR1-like_2nd"/>
</dbReference>
<accession>A0A6J1CER1</accession>
<evidence type="ECO:0000313" key="4">
    <source>
        <dbReference type="Proteomes" id="UP000504603"/>
    </source>
</evidence>
<organism evidence="4 5">
    <name type="scientific">Momordica charantia</name>
    <name type="common">Bitter gourd</name>
    <name type="synonym">Balsam pear</name>
    <dbReference type="NCBI Taxonomy" id="3673"/>
    <lineage>
        <taxon>Eukaryota</taxon>
        <taxon>Viridiplantae</taxon>
        <taxon>Streptophyta</taxon>
        <taxon>Embryophyta</taxon>
        <taxon>Tracheophyta</taxon>
        <taxon>Spermatophyta</taxon>
        <taxon>Magnoliopsida</taxon>
        <taxon>eudicotyledons</taxon>
        <taxon>Gunneridae</taxon>
        <taxon>Pentapetalae</taxon>
        <taxon>rosids</taxon>
        <taxon>fabids</taxon>
        <taxon>Cucurbitales</taxon>
        <taxon>Cucurbitaceae</taxon>
        <taxon>Momordiceae</taxon>
        <taxon>Momordica</taxon>
    </lineage>
</organism>
<sequence length="201" mass="23185">MATDPDRGILFLILHYLDQQNLSETARSLECETGLYFNMSYFEEMLNCCAYNEAESYLCGFTDIHDNLYSTKIYFGIRKLKFLEALADGEREIAREVVENDIEIFSEYNPGLVQQAFELVQMEDFMSHRLLSSYKNLKEARKVVMANIKRCINANPLFEGKLTLPPLPTTLQRLYTEAMAGRGFFNGREVPPATCRRESND</sequence>
<dbReference type="Proteomes" id="UP000504603">
    <property type="component" value="Unplaced"/>
</dbReference>
<dbReference type="KEGG" id="mcha:111010564"/>
<dbReference type="PANTHER" id="PTHR44083">
    <property type="entry name" value="TOPLESS-RELATED PROTEIN 1-RELATED"/>
    <property type="match status" value="1"/>
</dbReference>
<evidence type="ECO:0000313" key="5">
    <source>
        <dbReference type="RefSeq" id="XP_022139717.1"/>
    </source>
</evidence>